<keyword evidence="8" id="KW-1185">Reference proteome</keyword>
<name>A0A9P1BM16_9DINO</name>
<evidence type="ECO:0000313" key="6">
    <source>
        <dbReference type="EMBL" id="CAL1129194.1"/>
    </source>
</evidence>
<dbReference type="Proteomes" id="UP001152797">
    <property type="component" value="Unassembled WGS sequence"/>
</dbReference>
<reference evidence="6" key="2">
    <citation type="submission" date="2024-04" db="EMBL/GenBank/DDBJ databases">
        <authorList>
            <person name="Chen Y."/>
            <person name="Shah S."/>
            <person name="Dougan E. K."/>
            <person name="Thang M."/>
            <person name="Chan C."/>
        </authorList>
    </citation>
    <scope>NUCLEOTIDE SEQUENCE [LARGE SCALE GENOMIC DNA]</scope>
</reference>
<dbReference type="SUPFAM" id="SSF56349">
    <property type="entry name" value="DNA breaking-rejoining enzymes"/>
    <property type="match status" value="1"/>
</dbReference>
<dbReference type="InterPro" id="IPR011010">
    <property type="entry name" value="DNA_brk_join_enz"/>
</dbReference>
<dbReference type="InterPro" id="IPR013762">
    <property type="entry name" value="Integrase-like_cat_sf"/>
</dbReference>
<feature type="region of interest" description="Disordered" evidence="2">
    <location>
        <begin position="910"/>
        <end position="930"/>
    </location>
</feature>
<dbReference type="Gene3D" id="3.10.490.20">
    <property type="match status" value="1"/>
</dbReference>
<gene>
    <name evidence="5" type="ORF">C1SCF055_LOCUS4096</name>
</gene>
<dbReference type="Pfam" id="PF18199">
    <property type="entry name" value="Dynein_C"/>
    <property type="match status" value="2"/>
</dbReference>
<feature type="domain" description="Dynein heavy chain C-terminal" evidence="4">
    <location>
        <begin position="1995"/>
        <end position="2035"/>
    </location>
</feature>
<dbReference type="GO" id="GO:0015074">
    <property type="term" value="P:DNA integration"/>
    <property type="evidence" value="ECO:0007669"/>
    <property type="project" value="InterPro"/>
</dbReference>
<dbReference type="OrthoDB" id="416001at2759"/>
<sequence>MPEAFGLHANANLVAAISETMRLLGTAASLQPKTGGGGGGASQEDIITEAASKYLEDVKPPFDTEAANVMYPVDYNESMNTVLNQELLRFNKLIVKVRSTLTDVRKAVKGLVVMSPELEEVADGILTDRTPSVWKEVSYPSLKPLVSYVADLCARVSFFQTWLHEGTPESYWLSGFYFTQSFLTGQLQNYARKLKLPIDTLIWVFKVLKASAELARPATGCLAYGVFMDGARLTLSLSLPPPRPPLCHLLLVCHLLRLGGPALLCWNTCMSNSHDGETEASVDLPGLRVTVVGAPSRVADFLQYLAGFPSDRVRSPTPSVGSFEVVSEAPSVPASGSRVGLGLETRDQIASTFARCPDRHLAVGVRLIGSSLSGRDRVCRAWTAGLWAKAVLDSRVHSPNRTPPIDLRSRFYAVVRADGVDCPVVFKSSSSYWRAIGLAEMALDLTADDVLSLSSLVTVDLDLGPYVLEWPAVPDTDGALEAVVLVVMKRQGGLLLAVPPLFIPASILERANAGQDAGAIGASTSLVVPGVIVDNGIRSPTGSLLEVLVVDVAADLVSQMRATNLAEDIAMAFDPESPFTLPSPVELLQGARDWIRGAGEETGLNFYSAEGQSETEIDEAIRSPRAAAPKRSRRLPKAGATPTGGGGPSGRPKKLTTADLAMSLDQTKNLGGLGSSNVQNFQPPDLLALEAEKNLPGPPDGDLAKAVYAQSQALTALVGQIAHSSQDPLVDLGASSASTGTRGALGRARLQTELASHSGQFYAAVMRAMARRMQPTQSATVSLEELHRRGISGTLYMERFGGYGRHRDLGLILFQVMGAMDYLLVGNLEAAKDTLGLLAVCIDQAVLDGGRFDLAALLTLQEDPPSSIYVNRHQGVLSRSRSFTPLADQRWVTVALAYVKELDLINSKRQELTNQGPRASNQQEGAPKAKPFPKRWIARSKTKFAWHLRRSFCFSTRQSMTLSTTAFPLPLPQLPSCIGKGYARLSRRRLVKLCRARLLHVTIFTLNYLYLGRFPTLDELGRKPSCSQEKIISNLRASLAVCGSSNELFSLAPGRSGPELGACLYQLERFFVGCPELQNSYLDKPIGFSGDQALFPNEEYPELTPYRALDADRLRLVGEGRWPMSDFLEGSLWLPFVEPAVLQHGLDVDETCAPNFAHESRHECFKLMKVWDSRGLLELFDGPSDDGLFSRVFNCFKGPTVDRQIGDRRRVNMSELAFDGPSQFLPSGPLLVQLRVERFRQCLRASVTDRRDFYHQAKVSLERARTNMLPFCFPLEELSGFAALERFQERLRKGKDVRREVRGDLLGVEKSQKAAGKEGAVVEAEIRGGLCEDLWLANREEPEWSLAGLESVVSNDVMLSSSWREVASWFWKRAPHINVLEVSSAVRVLLEAGKRGAHARFLAFVDSSVARGALAKGRSTSRLLQPLLKRACVIQVCYDLYPVWLYSPTRLNVADDPTREEPLREPAVCSFCEVDGVDLQVLHGVGLKRVGANWVRLLVLVLTFSRSDACSSGGTPNPFGCGLYASSYGLPGGFWSGVYDGFSCAFDPLVHFLLSPGGFVFVLRDLAHGWVLSLCGLARDLLFVCWVFCLMLTLGVLGMLFLSRLARRVRSLWLVCFCSLFLSPAPRYVGLDFHWGVFAMEPASVAERRRAAERAGILPKGDRVALEATRGRRRKLFRQFQVWLWQEKGISLLYLLREKPADPERLAYWLVQYGGALYQAGKAYGIYAETINSVAAERPQVRKQLVAAWDFAYSWVSEEPFSHHPALPASILLAMMAVSILWGWLTEAAIFGLMWAGILRVGEVLQASREDLVLPRDSAPGVRYALLKIKEPKTRGKHARHQAARVDPTDIVELLDLAFAKADPKAKLWPLSGSTLRKRFGDLMRVLKLPEGSMGRLKPFDLASLRPGGASHLLNLTEDSEVVRRRGRWATIKTMEIYLQEVLYVTYVERLPQQTKEMIRVAAAGFPDLLQKAAKDQLLLVGNDIIERQQQIWSGRKGTLTTTGHSTNFVMTLMLPITKMHTEKYWTKRGVACLLQLDD</sequence>
<feature type="transmembrane region" description="Helical" evidence="3">
    <location>
        <begin position="1611"/>
        <end position="1629"/>
    </location>
</feature>
<dbReference type="EMBL" id="CAMXCT010000225">
    <property type="protein sequence ID" value="CAI3975819.1"/>
    <property type="molecule type" value="Genomic_DNA"/>
</dbReference>
<keyword evidence="3" id="KW-1133">Transmembrane helix</keyword>
<keyword evidence="1" id="KW-0233">DNA recombination</keyword>
<reference evidence="5" key="1">
    <citation type="submission" date="2022-10" db="EMBL/GenBank/DDBJ databases">
        <authorList>
            <person name="Chen Y."/>
            <person name="Dougan E. K."/>
            <person name="Chan C."/>
            <person name="Rhodes N."/>
            <person name="Thang M."/>
        </authorList>
    </citation>
    <scope>NUCLEOTIDE SEQUENCE</scope>
</reference>
<comment type="caution">
    <text evidence="5">The sequence shown here is derived from an EMBL/GenBank/DDBJ whole genome shotgun (WGS) entry which is preliminary data.</text>
</comment>
<dbReference type="PANTHER" id="PTHR46961:SF8">
    <property type="entry name" value="DYNEIN AXONEMAL HEAVY CHAIN 7"/>
    <property type="match status" value="1"/>
</dbReference>
<evidence type="ECO:0000313" key="8">
    <source>
        <dbReference type="Proteomes" id="UP001152797"/>
    </source>
</evidence>
<keyword evidence="3" id="KW-0812">Transmembrane</keyword>
<feature type="region of interest" description="Disordered" evidence="2">
    <location>
        <begin position="608"/>
        <end position="655"/>
    </location>
</feature>
<evidence type="ECO:0000313" key="5">
    <source>
        <dbReference type="EMBL" id="CAI3975819.1"/>
    </source>
</evidence>
<dbReference type="PANTHER" id="PTHR46961">
    <property type="entry name" value="DYNEIN HEAVY CHAIN 1, AXONEMAL-LIKE PROTEIN"/>
    <property type="match status" value="1"/>
</dbReference>
<evidence type="ECO:0000256" key="2">
    <source>
        <dbReference type="SAM" id="MobiDB-lite"/>
    </source>
</evidence>
<dbReference type="GO" id="GO:0003677">
    <property type="term" value="F:DNA binding"/>
    <property type="evidence" value="ECO:0007669"/>
    <property type="project" value="InterPro"/>
</dbReference>
<feature type="transmembrane region" description="Helical" evidence="3">
    <location>
        <begin position="1581"/>
        <end position="1602"/>
    </location>
</feature>
<dbReference type="Gene3D" id="1.10.443.10">
    <property type="entry name" value="Intergrase catalytic core"/>
    <property type="match status" value="1"/>
</dbReference>
<dbReference type="FunFam" id="1.20.1270.280:FF:000001">
    <property type="entry name" value="dynein heavy chain 7, axonemal"/>
    <property type="match status" value="1"/>
</dbReference>
<evidence type="ECO:0000256" key="1">
    <source>
        <dbReference type="ARBA" id="ARBA00023172"/>
    </source>
</evidence>
<feature type="domain" description="Dynein heavy chain C-terminal" evidence="4">
    <location>
        <begin position="18"/>
        <end position="233"/>
    </location>
</feature>
<dbReference type="GO" id="GO:0051959">
    <property type="term" value="F:dynein light intermediate chain binding"/>
    <property type="evidence" value="ECO:0007669"/>
    <property type="project" value="InterPro"/>
</dbReference>
<feature type="compositionally biased region" description="Polar residues" evidence="2">
    <location>
        <begin position="912"/>
        <end position="924"/>
    </location>
</feature>
<dbReference type="GO" id="GO:0030286">
    <property type="term" value="C:dynein complex"/>
    <property type="evidence" value="ECO:0007669"/>
    <property type="project" value="InterPro"/>
</dbReference>
<keyword evidence="3" id="KW-0472">Membrane</keyword>
<dbReference type="InterPro" id="IPR026983">
    <property type="entry name" value="DHC"/>
</dbReference>
<evidence type="ECO:0000259" key="4">
    <source>
        <dbReference type="Pfam" id="PF18199"/>
    </source>
</evidence>
<dbReference type="GO" id="GO:0006310">
    <property type="term" value="P:DNA recombination"/>
    <property type="evidence" value="ECO:0007669"/>
    <property type="project" value="UniProtKB-KW"/>
</dbReference>
<dbReference type="InterPro" id="IPR043160">
    <property type="entry name" value="Dynein_C_barrel"/>
</dbReference>
<dbReference type="GO" id="GO:0007018">
    <property type="term" value="P:microtubule-based movement"/>
    <property type="evidence" value="ECO:0007669"/>
    <property type="project" value="InterPro"/>
</dbReference>
<organism evidence="5">
    <name type="scientific">Cladocopium goreaui</name>
    <dbReference type="NCBI Taxonomy" id="2562237"/>
    <lineage>
        <taxon>Eukaryota</taxon>
        <taxon>Sar</taxon>
        <taxon>Alveolata</taxon>
        <taxon>Dinophyceae</taxon>
        <taxon>Suessiales</taxon>
        <taxon>Symbiodiniaceae</taxon>
        <taxon>Cladocopium</taxon>
    </lineage>
</organism>
<dbReference type="EMBL" id="CAMXCT020000225">
    <property type="protein sequence ID" value="CAL1129194.1"/>
    <property type="molecule type" value="Genomic_DNA"/>
</dbReference>
<evidence type="ECO:0000313" key="7">
    <source>
        <dbReference type="EMBL" id="CAL4763131.1"/>
    </source>
</evidence>
<dbReference type="EMBL" id="CAMXCT030000225">
    <property type="protein sequence ID" value="CAL4763131.1"/>
    <property type="molecule type" value="Genomic_DNA"/>
</dbReference>
<proteinExistence type="predicted"/>
<dbReference type="GO" id="GO:0045505">
    <property type="term" value="F:dynein intermediate chain binding"/>
    <property type="evidence" value="ECO:0007669"/>
    <property type="project" value="InterPro"/>
</dbReference>
<protein>
    <submittedName>
        <fullName evidence="7">Dynein axonemal heavy chain 1 (Axonemal beta dynein heavy chain 1) (Ciliary dynein heavy chain 1)</fullName>
    </submittedName>
</protein>
<evidence type="ECO:0000256" key="3">
    <source>
        <dbReference type="SAM" id="Phobius"/>
    </source>
</evidence>
<dbReference type="InterPro" id="IPR041228">
    <property type="entry name" value="Dynein_C"/>
</dbReference>
<accession>A0A9P1BM16</accession>
<dbReference type="Gene3D" id="1.20.1270.280">
    <property type="match status" value="1"/>
</dbReference>